<dbReference type="Gene3D" id="1.25.40.10">
    <property type="entry name" value="Tetratricopeptide repeat domain"/>
    <property type="match status" value="1"/>
</dbReference>
<dbReference type="Proteomes" id="UP000245695">
    <property type="component" value="Chromosome 1"/>
</dbReference>
<feature type="compositionally biased region" description="Polar residues" evidence="1">
    <location>
        <begin position="196"/>
        <end position="209"/>
    </location>
</feature>
<dbReference type="RefSeq" id="WP_166505372.1">
    <property type="nucleotide sequence ID" value="NZ_JAKNTL010000007.1"/>
</dbReference>
<protein>
    <submittedName>
        <fullName evidence="3">Prokaryotic membrane lipoprotein lipid attachment site profile</fullName>
    </submittedName>
</protein>
<feature type="region of interest" description="Disordered" evidence="1">
    <location>
        <begin position="155"/>
        <end position="209"/>
    </location>
</feature>
<proteinExistence type="predicted"/>
<feature type="signal peptide" evidence="2">
    <location>
        <begin position="1"/>
        <end position="20"/>
    </location>
</feature>
<dbReference type="KEGG" id="rhom:FRIFI_1288"/>
<accession>A0A2P2BUY7</accession>
<dbReference type="EMBL" id="LN650648">
    <property type="protein sequence ID" value="CEI72824.1"/>
    <property type="molecule type" value="Genomic_DNA"/>
</dbReference>
<feature type="compositionally biased region" description="Basic and acidic residues" evidence="1">
    <location>
        <begin position="155"/>
        <end position="178"/>
    </location>
</feature>
<dbReference type="AlphaFoldDB" id="A0A2P2BUY7"/>
<keyword evidence="2" id="KW-0732">Signal</keyword>
<evidence type="ECO:0000256" key="1">
    <source>
        <dbReference type="SAM" id="MobiDB-lite"/>
    </source>
</evidence>
<organism evidence="3 4">
    <name type="scientific">Romboutsia hominis</name>
    <dbReference type="NCBI Taxonomy" id="1507512"/>
    <lineage>
        <taxon>Bacteria</taxon>
        <taxon>Bacillati</taxon>
        <taxon>Bacillota</taxon>
        <taxon>Clostridia</taxon>
        <taxon>Peptostreptococcales</taxon>
        <taxon>Peptostreptococcaceae</taxon>
        <taxon>Romboutsia</taxon>
    </lineage>
</organism>
<feature type="chain" id="PRO_5039655224" evidence="2">
    <location>
        <begin position="21"/>
        <end position="222"/>
    </location>
</feature>
<keyword evidence="3" id="KW-0449">Lipoprotein</keyword>
<reference evidence="3 4" key="1">
    <citation type="submission" date="2014-09" db="EMBL/GenBank/DDBJ databases">
        <authorList>
            <person name="Hornung B.V."/>
        </authorList>
    </citation>
    <scope>NUCLEOTIDE SEQUENCE [LARGE SCALE GENOMIC DNA]</scope>
    <source>
        <strain evidence="3 4">FRIFI</strain>
    </source>
</reference>
<evidence type="ECO:0000313" key="4">
    <source>
        <dbReference type="Proteomes" id="UP000245695"/>
    </source>
</evidence>
<name>A0A2P2BUY7_9FIRM</name>
<evidence type="ECO:0000256" key="2">
    <source>
        <dbReference type="SAM" id="SignalP"/>
    </source>
</evidence>
<sequence>MKLKLILLLSLISIVMVGCSKEDDDLVSQGKVALEKHEYDKARDILADALQADSADDEARAMYMQAVNMEKANEYENQGNYKKAIKELERIEDIKDGSSSIKNEALTKKKELIKLDEEYQKAQKERKENAKEASKKGVIYAQKQVSSIQAIILAKEEENRRKEAEEKQKEERNSKENMEITQPIVPNQPGTPPIIPSTNPDTQPIPQTVEQKIRTIVDKILK</sequence>
<dbReference type="InterPro" id="IPR011990">
    <property type="entry name" value="TPR-like_helical_dom_sf"/>
</dbReference>
<dbReference type="PROSITE" id="PS51257">
    <property type="entry name" value="PROKAR_LIPOPROTEIN"/>
    <property type="match status" value="1"/>
</dbReference>
<dbReference type="SUPFAM" id="SSF48452">
    <property type="entry name" value="TPR-like"/>
    <property type="match status" value="1"/>
</dbReference>
<gene>
    <name evidence="3" type="ORF">FRIFI_1288</name>
</gene>
<evidence type="ECO:0000313" key="3">
    <source>
        <dbReference type="EMBL" id="CEI72824.1"/>
    </source>
</evidence>
<keyword evidence="4" id="KW-1185">Reference proteome</keyword>